<dbReference type="Proteomes" id="UP001244341">
    <property type="component" value="Chromosome 13b"/>
</dbReference>
<protein>
    <submittedName>
        <fullName evidence="1">Uncharacterized protein</fullName>
    </submittedName>
</protein>
<reference evidence="1 2" key="1">
    <citation type="submission" date="2023-05" db="EMBL/GenBank/DDBJ databases">
        <title>A 100% complete, gapless, phased diploid assembly of the Scenedesmus obliquus UTEX 3031 genome.</title>
        <authorList>
            <person name="Biondi T.C."/>
            <person name="Hanschen E.R."/>
            <person name="Kwon T."/>
            <person name="Eng W."/>
            <person name="Kruse C.P.S."/>
            <person name="Koehler S.I."/>
            <person name="Kunde Y."/>
            <person name="Gleasner C.D."/>
            <person name="You Mak K.T."/>
            <person name="Polle J."/>
            <person name="Hovde B.T."/>
            <person name="Starkenburg S.R."/>
        </authorList>
    </citation>
    <scope>NUCLEOTIDE SEQUENCE [LARGE SCALE GENOMIC DNA]</scope>
    <source>
        <strain evidence="1 2">DOE0152z</strain>
    </source>
</reference>
<evidence type="ECO:0000313" key="2">
    <source>
        <dbReference type="Proteomes" id="UP001244341"/>
    </source>
</evidence>
<name>A0ABY8UP43_TETOB</name>
<organism evidence="1 2">
    <name type="scientific">Tetradesmus obliquus</name>
    <name type="common">Green alga</name>
    <name type="synonym">Acutodesmus obliquus</name>
    <dbReference type="NCBI Taxonomy" id="3088"/>
    <lineage>
        <taxon>Eukaryota</taxon>
        <taxon>Viridiplantae</taxon>
        <taxon>Chlorophyta</taxon>
        <taxon>core chlorophytes</taxon>
        <taxon>Chlorophyceae</taxon>
        <taxon>CS clade</taxon>
        <taxon>Sphaeropleales</taxon>
        <taxon>Scenedesmaceae</taxon>
        <taxon>Tetradesmus</taxon>
    </lineage>
</organism>
<dbReference type="EMBL" id="CP126220">
    <property type="protein sequence ID" value="WIA21393.1"/>
    <property type="molecule type" value="Genomic_DNA"/>
</dbReference>
<proteinExistence type="predicted"/>
<evidence type="ECO:0000313" key="1">
    <source>
        <dbReference type="EMBL" id="WIA21393.1"/>
    </source>
</evidence>
<gene>
    <name evidence="1" type="ORF">OEZ85_000609</name>
</gene>
<sequence length="577" mass="61314">MCCQADPTAPDMHMTPHALHAGLEPEASAFLACPQQTLRFGAGGIGFPGLSTADTYVLPPDPTIAVGPDTALHVVNSLVAIYKVNPGTGNPASLNSTKPALLVSLPSFFTLVAPQCSGGYFSPSATYDKLVGRFLLTAVCGGDANQILLAVSSTSSALGGWLLYSFAAEATQSTPMVCDGYPAALHTQVSYNTDGVFISYVQNCPDDPFSATGAVLYALPKWAAYRGATYFWVPVWTAYDVQKAAGYHGNLQDYAPMAFVQMQPVHPQREADVAAEVAYFVTDLIAYWTDYAQYEEQGAERTELALSALINTGSLWLYEGPHSQSPSPLLVTRIIPRGTSCLIKPQETQLQQPGQCGTLHAGAARPPGFWDGGAVLYADRIYLADRGPDRLNAYQQLQPTIWSQAYYENNMNIDIQPSVNPCKYYSNWAADNTITFGAVVSNSGVLDFAARAKSDPVGLAFPQVAVRGNNMLITYSYAGIRYLPDGSGTPAYPGVAYSTIPISSGSSSSAAAAAAPAFNLIKPGASCVTQGGSQLWGAYAGIDTHYPSYRIWSAVEMAVTKGNSSGEPNSGVWISVL</sequence>
<keyword evidence="2" id="KW-1185">Reference proteome</keyword>
<accession>A0ABY8UP43</accession>